<protein>
    <submittedName>
        <fullName evidence="2">Type IV pilin</fullName>
    </submittedName>
</protein>
<dbReference type="PANTHER" id="PTHR38138:SF1">
    <property type="entry name" value="ARCHAEAL TYPE IV PILIN N-TERMINAL DOMAIN-CONTAINING PROTEIN"/>
    <property type="match status" value="1"/>
</dbReference>
<evidence type="ECO:0000259" key="1">
    <source>
        <dbReference type="Pfam" id="PF07790"/>
    </source>
</evidence>
<dbReference type="Proteomes" id="UP000830434">
    <property type="component" value="Chromosome"/>
</dbReference>
<dbReference type="InterPro" id="IPR013373">
    <property type="entry name" value="Flagellin/pilin_N_arc"/>
</dbReference>
<dbReference type="Pfam" id="PF07790">
    <property type="entry name" value="Pilin_N"/>
    <property type="match status" value="1"/>
</dbReference>
<dbReference type="NCBIfam" id="TIGR02537">
    <property type="entry name" value="arch_flag_Nterm"/>
    <property type="match status" value="1"/>
</dbReference>
<feature type="domain" description="Archaeal Type IV pilin N-terminal" evidence="1">
    <location>
        <begin position="9"/>
        <end position="83"/>
    </location>
</feature>
<dbReference type="AlphaFoldDB" id="A0A8U0IMR1"/>
<dbReference type="InterPro" id="IPR012859">
    <property type="entry name" value="Pilin_N_archaeal"/>
</dbReference>
<evidence type="ECO:0000313" key="3">
    <source>
        <dbReference type="Proteomes" id="UP000830434"/>
    </source>
</evidence>
<accession>A0A8U0IMR1</accession>
<gene>
    <name evidence="2" type="ORF">M0R88_07410</name>
</gene>
<dbReference type="GeneID" id="72189671"/>
<sequence length="158" mass="16143">MSKDSTARRAVSPVLGVVLLLVVTAVLAGAVGTVALGTPTPTDSPHAVIDLRLDAEDNRVALVHRGGDSLDVDALSIRVRIDGTALDAQPPVPFFSATGFRSGPTGPFNSAADQRWTAGETASFAVAGTNDPLISEGETVRVVISVESVVVAEVEGVA</sequence>
<keyword evidence="3" id="KW-1185">Reference proteome</keyword>
<name>A0A8U0IMR1_9EURY</name>
<reference evidence="2" key="1">
    <citation type="submission" date="2022-04" db="EMBL/GenBank/DDBJ databases">
        <title>Diverse halophilic archaea isolated from saline environments.</title>
        <authorList>
            <person name="Cui H.-L."/>
        </authorList>
    </citation>
    <scope>NUCLEOTIDE SEQUENCE</scope>
    <source>
        <strain evidence="2">XZYJT40</strain>
    </source>
</reference>
<dbReference type="EMBL" id="CP096658">
    <property type="protein sequence ID" value="UPW01915.1"/>
    <property type="molecule type" value="Genomic_DNA"/>
</dbReference>
<dbReference type="RefSeq" id="WP_248656302.1">
    <property type="nucleotide sequence ID" value="NZ_CP096658.1"/>
</dbReference>
<dbReference type="KEGG" id="haxz:M0R88_07410"/>
<organism evidence="2 3">
    <name type="scientific">Halorussus gelatinilyticus</name>
    <dbReference type="NCBI Taxonomy" id="2937524"/>
    <lineage>
        <taxon>Archaea</taxon>
        <taxon>Methanobacteriati</taxon>
        <taxon>Methanobacteriota</taxon>
        <taxon>Stenosarchaea group</taxon>
        <taxon>Halobacteria</taxon>
        <taxon>Halobacteriales</taxon>
        <taxon>Haladaptataceae</taxon>
        <taxon>Halorussus</taxon>
    </lineage>
</organism>
<dbReference type="PANTHER" id="PTHR38138">
    <property type="entry name" value="VNG6441H"/>
    <property type="match status" value="1"/>
</dbReference>
<evidence type="ECO:0000313" key="2">
    <source>
        <dbReference type="EMBL" id="UPW01915.1"/>
    </source>
</evidence>
<proteinExistence type="predicted"/>